<dbReference type="SUPFAM" id="SSF57667">
    <property type="entry name" value="beta-beta-alpha zinc fingers"/>
    <property type="match status" value="6"/>
</dbReference>
<dbReference type="PROSITE" id="PS50157">
    <property type="entry name" value="ZINC_FINGER_C2H2_2"/>
    <property type="match status" value="9"/>
</dbReference>
<sequence>MMILSLNTFTVTDQDITQNECDVTLETMEQDGINLLDDEQTETSRVLKMIMQLDSGACDGTNSTEKLTRTGSDSKYVSNSLDQAGNYNGSEWNTGASPETSDDILGQQKEESGQNCTSFSCPYCRMVFANLEDRHQHAVNHHRLTARFKCVLSTCSKVFSRADDYEAHSEMHPQKAFICNVCNEHVSSMSLLLAHKAAIHRNTFPSDNKCTVCKAAFPDRKELEHHLILSELVHFPCNVCNKVLRSEEELSSHQQLHCEVKPYLCELCGTGFSNNVALQRHRTNHSNARPHKCSECDSSFNKREHLLRHVISKHSDLKPFVCQTCGKSFKRRDKLYEHQRVHGSEKPYACSQCGLRYRYREGLKYHEKTHERDKKYTCGVCSVHFPRPGQLKKHLLDQHNIRSREQHMYPCSLCNMSFSRPERVRRHIERVHRSPVQWQAVCQVCDKGFPGEKSLNTHMAQAHSSSGAVLKSKGNHSSTTTVAQPVKAPPTSAVVQLSNDITKASDAEVQPLYQLVNADAIPESSDNSGGQFPAAVPTHSGAEFVKQAQLADQSSGATMNMIVSKASAVSSDSAEPVTVFMYVHPPVHPNGESVRQTVVAQAEANIEIPLHESHSTALTMNLNDIANDAQVIPEIENASTLSYLPNYDQATSLTLTANPIQYNTVCEVDSYSTNQYGILSSSQAGSHSDGQANVGDQKQLQKQDVNTQSLDVHDQQSGSYSLIGQTSQTLEPPLDLSQLSYKFNVSQDSSATQQLFQLISLDTIQSASSVSSNLVTPHNISMNPTTCQTLSTMPNIQSLEKGSAIQTLSGHVQSNPVLLTPSTQQANQIQSVVHMSQNNTPDHLQTLQNQHQHILQQQQPPNQQQQQQNDHHQQHQLQVVQQQSLLQLTANGQLSNIGQPYSLQQAADITNAVFTPLLNISGSDNNQS</sequence>
<evidence type="ECO:0000313" key="13">
    <source>
        <dbReference type="EMBL" id="KAK2162230.1"/>
    </source>
</evidence>
<keyword evidence="7" id="KW-0238">DNA-binding</keyword>
<dbReference type="Pfam" id="PF00096">
    <property type="entry name" value="zf-C2H2"/>
    <property type="match status" value="5"/>
</dbReference>
<dbReference type="InterPro" id="IPR036236">
    <property type="entry name" value="Znf_C2H2_sf"/>
</dbReference>
<dbReference type="PANTHER" id="PTHR16515">
    <property type="entry name" value="PR DOMAIN ZINC FINGER PROTEIN"/>
    <property type="match status" value="1"/>
</dbReference>
<organism evidence="13 14">
    <name type="scientific">Paralvinella palmiformis</name>
    <dbReference type="NCBI Taxonomy" id="53620"/>
    <lineage>
        <taxon>Eukaryota</taxon>
        <taxon>Metazoa</taxon>
        <taxon>Spiralia</taxon>
        <taxon>Lophotrochozoa</taxon>
        <taxon>Annelida</taxon>
        <taxon>Polychaeta</taxon>
        <taxon>Sedentaria</taxon>
        <taxon>Canalipalpata</taxon>
        <taxon>Terebellida</taxon>
        <taxon>Terebelliformia</taxon>
        <taxon>Alvinellidae</taxon>
        <taxon>Paralvinella</taxon>
    </lineage>
</organism>
<evidence type="ECO:0000256" key="4">
    <source>
        <dbReference type="ARBA" id="ARBA00022771"/>
    </source>
</evidence>
<protein>
    <recommendedName>
        <fullName evidence="12">C2H2-type domain-containing protein</fullName>
    </recommendedName>
</protein>
<evidence type="ECO:0000256" key="6">
    <source>
        <dbReference type="ARBA" id="ARBA00023015"/>
    </source>
</evidence>
<evidence type="ECO:0000256" key="8">
    <source>
        <dbReference type="ARBA" id="ARBA00023163"/>
    </source>
</evidence>
<feature type="domain" description="C2H2-type" evidence="12">
    <location>
        <begin position="409"/>
        <end position="437"/>
    </location>
</feature>
<dbReference type="PROSITE" id="PS00028">
    <property type="entry name" value="ZINC_FINGER_C2H2_1"/>
    <property type="match status" value="10"/>
</dbReference>
<feature type="domain" description="C2H2-type" evidence="12">
    <location>
        <begin position="263"/>
        <end position="290"/>
    </location>
</feature>
<evidence type="ECO:0000256" key="9">
    <source>
        <dbReference type="ARBA" id="ARBA00023242"/>
    </source>
</evidence>
<proteinExistence type="predicted"/>
<evidence type="ECO:0000256" key="7">
    <source>
        <dbReference type="ARBA" id="ARBA00023125"/>
    </source>
</evidence>
<accession>A0AAD9K0P6</accession>
<evidence type="ECO:0000256" key="3">
    <source>
        <dbReference type="ARBA" id="ARBA00022737"/>
    </source>
</evidence>
<dbReference type="FunFam" id="3.30.160.60:FF:000100">
    <property type="entry name" value="Zinc finger 45-like"/>
    <property type="match status" value="1"/>
</dbReference>
<dbReference type="GO" id="GO:0010468">
    <property type="term" value="P:regulation of gene expression"/>
    <property type="evidence" value="ECO:0007669"/>
    <property type="project" value="TreeGrafter"/>
</dbReference>
<comment type="subcellular location">
    <subcellularLocation>
        <location evidence="1">Nucleus</location>
    </subcellularLocation>
</comment>
<keyword evidence="8" id="KW-0804">Transcription</keyword>
<feature type="region of interest" description="Disordered" evidence="11">
    <location>
        <begin position="682"/>
        <end position="716"/>
    </location>
</feature>
<dbReference type="InterPro" id="IPR050331">
    <property type="entry name" value="Zinc_finger"/>
</dbReference>
<dbReference type="AlphaFoldDB" id="A0AAD9K0P6"/>
<evidence type="ECO:0000256" key="1">
    <source>
        <dbReference type="ARBA" id="ARBA00004123"/>
    </source>
</evidence>
<comment type="caution">
    <text evidence="13">The sequence shown here is derived from an EMBL/GenBank/DDBJ whole genome shotgun (WGS) entry which is preliminary data.</text>
</comment>
<feature type="compositionally biased region" description="Low complexity" evidence="11">
    <location>
        <begin position="849"/>
        <end position="868"/>
    </location>
</feature>
<dbReference type="InterPro" id="IPR013087">
    <property type="entry name" value="Znf_C2H2_type"/>
</dbReference>
<feature type="domain" description="C2H2-type" evidence="12">
    <location>
        <begin position="148"/>
        <end position="172"/>
    </location>
</feature>
<keyword evidence="5" id="KW-0862">Zinc</keyword>
<dbReference type="GO" id="GO:0005634">
    <property type="term" value="C:nucleus"/>
    <property type="evidence" value="ECO:0007669"/>
    <property type="project" value="UniProtKB-SubCell"/>
</dbReference>
<feature type="domain" description="C2H2-type" evidence="12">
    <location>
        <begin position="291"/>
        <end position="319"/>
    </location>
</feature>
<dbReference type="GO" id="GO:0008270">
    <property type="term" value="F:zinc ion binding"/>
    <property type="evidence" value="ECO:0007669"/>
    <property type="project" value="UniProtKB-KW"/>
</dbReference>
<keyword evidence="3" id="KW-0677">Repeat</keyword>
<dbReference type="Pfam" id="PF13912">
    <property type="entry name" value="zf-C2H2_6"/>
    <property type="match status" value="1"/>
</dbReference>
<evidence type="ECO:0000256" key="2">
    <source>
        <dbReference type="ARBA" id="ARBA00022723"/>
    </source>
</evidence>
<feature type="domain" description="C2H2-type" evidence="12">
    <location>
        <begin position="177"/>
        <end position="205"/>
    </location>
</feature>
<evidence type="ECO:0000256" key="10">
    <source>
        <dbReference type="PROSITE-ProRule" id="PRU00042"/>
    </source>
</evidence>
<evidence type="ECO:0000259" key="12">
    <source>
        <dbReference type="PROSITE" id="PS50157"/>
    </source>
</evidence>
<evidence type="ECO:0000256" key="5">
    <source>
        <dbReference type="ARBA" id="ARBA00022833"/>
    </source>
</evidence>
<dbReference type="PANTHER" id="PTHR16515:SF58">
    <property type="entry name" value="ZINC FINGER PROTEIN 22"/>
    <property type="match status" value="1"/>
</dbReference>
<keyword evidence="9" id="KW-0539">Nucleus</keyword>
<keyword evidence="14" id="KW-1185">Reference proteome</keyword>
<gene>
    <name evidence="13" type="ORF">LSH36_101g01007</name>
</gene>
<feature type="domain" description="C2H2-type" evidence="12">
    <location>
        <begin position="235"/>
        <end position="262"/>
    </location>
</feature>
<feature type="domain" description="C2H2-type" evidence="12">
    <location>
        <begin position="348"/>
        <end position="375"/>
    </location>
</feature>
<dbReference type="FunFam" id="3.30.160.60:FF:000646">
    <property type="entry name" value="Myeloid zinc finger 1"/>
    <property type="match status" value="1"/>
</dbReference>
<dbReference type="SMART" id="SM00355">
    <property type="entry name" value="ZnF_C2H2"/>
    <property type="match status" value="12"/>
</dbReference>
<feature type="domain" description="C2H2-type" evidence="12">
    <location>
        <begin position="440"/>
        <end position="468"/>
    </location>
</feature>
<keyword evidence="2" id="KW-0479">Metal-binding</keyword>
<keyword evidence="6" id="KW-0805">Transcription regulation</keyword>
<dbReference type="Gene3D" id="3.30.160.60">
    <property type="entry name" value="Classic Zinc Finger"/>
    <property type="match status" value="7"/>
</dbReference>
<reference evidence="13" key="1">
    <citation type="journal article" date="2023" name="Mol. Biol. Evol.">
        <title>Third-Generation Sequencing Reveals the Adaptive Role of the Epigenome in Three Deep-Sea Polychaetes.</title>
        <authorList>
            <person name="Perez M."/>
            <person name="Aroh O."/>
            <person name="Sun Y."/>
            <person name="Lan Y."/>
            <person name="Juniper S.K."/>
            <person name="Young C.R."/>
            <person name="Angers B."/>
            <person name="Qian P.Y."/>
        </authorList>
    </citation>
    <scope>NUCLEOTIDE SEQUENCE</scope>
    <source>
        <strain evidence="13">P08H-3</strain>
    </source>
</reference>
<evidence type="ECO:0000313" key="14">
    <source>
        <dbReference type="Proteomes" id="UP001208570"/>
    </source>
</evidence>
<feature type="domain" description="C2H2-type" evidence="12">
    <location>
        <begin position="320"/>
        <end position="347"/>
    </location>
</feature>
<dbReference type="Proteomes" id="UP001208570">
    <property type="component" value="Unassembled WGS sequence"/>
</dbReference>
<dbReference type="EMBL" id="JAODUP010000101">
    <property type="protein sequence ID" value="KAK2162230.1"/>
    <property type="molecule type" value="Genomic_DNA"/>
</dbReference>
<dbReference type="GO" id="GO:0003677">
    <property type="term" value="F:DNA binding"/>
    <property type="evidence" value="ECO:0007669"/>
    <property type="project" value="UniProtKB-KW"/>
</dbReference>
<feature type="region of interest" description="Disordered" evidence="11">
    <location>
        <begin position="849"/>
        <end position="877"/>
    </location>
</feature>
<evidence type="ECO:0000256" key="11">
    <source>
        <dbReference type="SAM" id="MobiDB-lite"/>
    </source>
</evidence>
<keyword evidence="4 10" id="KW-0863">Zinc-finger</keyword>
<name>A0AAD9K0P6_9ANNE</name>